<sequence>MALKDIVGAGPSTKGYQAAQLVIDLSTTARRKIDRLQEFVDDNGVTDVSTDWEAASPGATQEAVDLLANTVLVANHNLPTIGPDGGTGFAITATTITRNDGGDWIEDKFKTGSFVMIANAEDVANDGVHQVTGVTATVLTLGNSALTPNTADTTVTFGQGARVAPVDQSHVPV</sequence>
<dbReference type="EMBL" id="LAZR01003650">
    <property type="protein sequence ID" value="KKN16086.1"/>
    <property type="molecule type" value="Genomic_DNA"/>
</dbReference>
<dbReference type="AlphaFoldDB" id="A0A0F9QSI5"/>
<evidence type="ECO:0000313" key="1">
    <source>
        <dbReference type="EMBL" id="KKN16086.1"/>
    </source>
</evidence>
<comment type="caution">
    <text evidence="1">The sequence shown here is derived from an EMBL/GenBank/DDBJ whole genome shotgun (WGS) entry which is preliminary data.</text>
</comment>
<protein>
    <submittedName>
        <fullName evidence="1">Uncharacterized protein</fullName>
    </submittedName>
</protein>
<reference evidence="1" key="1">
    <citation type="journal article" date="2015" name="Nature">
        <title>Complex archaea that bridge the gap between prokaryotes and eukaryotes.</title>
        <authorList>
            <person name="Spang A."/>
            <person name="Saw J.H."/>
            <person name="Jorgensen S.L."/>
            <person name="Zaremba-Niedzwiedzka K."/>
            <person name="Martijn J."/>
            <person name="Lind A.E."/>
            <person name="van Eijk R."/>
            <person name="Schleper C."/>
            <person name="Guy L."/>
            <person name="Ettema T.J."/>
        </authorList>
    </citation>
    <scope>NUCLEOTIDE SEQUENCE</scope>
</reference>
<proteinExistence type="predicted"/>
<accession>A0A0F9QSI5</accession>
<gene>
    <name evidence="1" type="ORF">LCGC14_0979410</name>
</gene>
<name>A0A0F9QSI5_9ZZZZ</name>
<organism evidence="1">
    <name type="scientific">marine sediment metagenome</name>
    <dbReference type="NCBI Taxonomy" id="412755"/>
    <lineage>
        <taxon>unclassified sequences</taxon>
        <taxon>metagenomes</taxon>
        <taxon>ecological metagenomes</taxon>
    </lineage>
</organism>